<keyword evidence="2" id="KW-1185">Reference proteome</keyword>
<dbReference type="Proteomes" id="UP000031668">
    <property type="component" value="Unassembled WGS sequence"/>
</dbReference>
<dbReference type="AlphaFoldDB" id="A0A0C2JDI5"/>
<proteinExistence type="predicted"/>
<comment type="caution">
    <text evidence="1">The sequence shown here is derived from an EMBL/GenBank/DDBJ whole genome shotgun (WGS) entry which is preliminary data.</text>
</comment>
<accession>A0A0C2JDI5</accession>
<evidence type="ECO:0000313" key="1">
    <source>
        <dbReference type="EMBL" id="KII67213.1"/>
    </source>
</evidence>
<reference evidence="1 2" key="1">
    <citation type="journal article" date="2014" name="Genome Biol. Evol.">
        <title>The genome of the myxosporean Thelohanellus kitauei shows adaptations to nutrient acquisition within its fish host.</title>
        <authorList>
            <person name="Yang Y."/>
            <person name="Xiong J."/>
            <person name="Zhou Z."/>
            <person name="Huo F."/>
            <person name="Miao W."/>
            <person name="Ran C."/>
            <person name="Liu Y."/>
            <person name="Zhang J."/>
            <person name="Feng J."/>
            <person name="Wang M."/>
            <person name="Wang M."/>
            <person name="Wang L."/>
            <person name="Yao B."/>
        </authorList>
    </citation>
    <scope>NUCLEOTIDE SEQUENCE [LARGE SCALE GENOMIC DNA]</scope>
    <source>
        <strain evidence="1">Wuqing</strain>
    </source>
</reference>
<name>A0A0C2JDI5_THEKT</name>
<dbReference type="EMBL" id="JWZT01003271">
    <property type="protein sequence ID" value="KII67213.1"/>
    <property type="molecule type" value="Genomic_DNA"/>
</dbReference>
<protein>
    <submittedName>
        <fullName evidence="1">Uncharacterized protein</fullName>
    </submittedName>
</protein>
<organism evidence="1 2">
    <name type="scientific">Thelohanellus kitauei</name>
    <name type="common">Myxosporean</name>
    <dbReference type="NCBI Taxonomy" id="669202"/>
    <lineage>
        <taxon>Eukaryota</taxon>
        <taxon>Metazoa</taxon>
        <taxon>Cnidaria</taxon>
        <taxon>Myxozoa</taxon>
        <taxon>Myxosporea</taxon>
        <taxon>Bivalvulida</taxon>
        <taxon>Platysporina</taxon>
        <taxon>Myxobolidae</taxon>
        <taxon>Thelohanellus</taxon>
    </lineage>
</organism>
<gene>
    <name evidence="1" type="ORF">RF11_03424</name>
</gene>
<evidence type="ECO:0000313" key="2">
    <source>
        <dbReference type="Proteomes" id="UP000031668"/>
    </source>
</evidence>
<sequence length="139" mass="16037">MSSSLRHVELSHSCPKGEASNYNSVGDNEYNLTCLEAVQVIGRARDEVGTSKIRNCFAKSKFIKDADERLKSGGSVPLDEIDEYMMYSNEKVEMEDKNINIEERDKPNSKKACDRIDEEMHVISQNKMIPRRYHRDLDY</sequence>